<evidence type="ECO:0000313" key="2">
    <source>
        <dbReference type="EMBL" id="KAK7066419.1"/>
    </source>
</evidence>
<dbReference type="Proteomes" id="UP001381693">
    <property type="component" value="Unassembled WGS sequence"/>
</dbReference>
<proteinExistence type="predicted"/>
<evidence type="ECO:0000313" key="3">
    <source>
        <dbReference type="Proteomes" id="UP001381693"/>
    </source>
</evidence>
<feature type="non-terminal residue" evidence="2">
    <location>
        <position position="64"/>
    </location>
</feature>
<name>A0AAN8WS33_HALRR</name>
<feature type="non-terminal residue" evidence="2">
    <location>
        <position position="1"/>
    </location>
</feature>
<comment type="caution">
    <text evidence="2">The sequence shown here is derived from an EMBL/GenBank/DDBJ whole genome shotgun (WGS) entry which is preliminary data.</text>
</comment>
<sequence>RYILLNPEGGHNRSKKGGSRIPRTLRILTDVMEQEIISMKDGLQEFRCRTGIRKRTFCSPRLIK</sequence>
<accession>A0AAN8WS33</accession>
<reference evidence="2 3" key="1">
    <citation type="submission" date="2023-11" db="EMBL/GenBank/DDBJ databases">
        <title>Halocaridina rubra genome assembly.</title>
        <authorList>
            <person name="Smith C."/>
        </authorList>
    </citation>
    <scope>NUCLEOTIDE SEQUENCE [LARGE SCALE GENOMIC DNA]</scope>
    <source>
        <strain evidence="2">EP-1</strain>
        <tissue evidence="2">Whole</tissue>
    </source>
</reference>
<dbReference type="AlphaFoldDB" id="A0AAN8WS33"/>
<evidence type="ECO:0000256" key="1">
    <source>
        <dbReference type="SAM" id="MobiDB-lite"/>
    </source>
</evidence>
<organism evidence="2 3">
    <name type="scientific">Halocaridina rubra</name>
    <name type="common">Hawaiian red shrimp</name>
    <dbReference type="NCBI Taxonomy" id="373956"/>
    <lineage>
        <taxon>Eukaryota</taxon>
        <taxon>Metazoa</taxon>
        <taxon>Ecdysozoa</taxon>
        <taxon>Arthropoda</taxon>
        <taxon>Crustacea</taxon>
        <taxon>Multicrustacea</taxon>
        <taxon>Malacostraca</taxon>
        <taxon>Eumalacostraca</taxon>
        <taxon>Eucarida</taxon>
        <taxon>Decapoda</taxon>
        <taxon>Pleocyemata</taxon>
        <taxon>Caridea</taxon>
        <taxon>Atyoidea</taxon>
        <taxon>Atyidae</taxon>
        <taxon>Halocaridina</taxon>
    </lineage>
</organism>
<keyword evidence="3" id="KW-1185">Reference proteome</keyword>
<protein>
    <submittedName>
        <fullName evidence="2">Uncharacterized protein</fullName>
    </submittedName>
</protein>
<feature type="region of interest" description="Disordered" evidence="1">
    <location>
        <begin position="1"/>
        <end position="20"/>
    </location>
</feature>
<gene>
    <name evidence="2" type="ORF">SK128_005349</name>
</gene>
<dbReference type="EMBL" id="JAXCGZ010019207">
    <property type="protein sequence ID" value="KAK7066419.1"/>
    <property type="molecule type" value="Genomic_DNA"/>
</dbReference>